<evidence type="ECO:0000259" key="7">
    <source>
        <dbReference type="SMART" id="SM00842"/>
    </source>
</evidence>
<dbReference type="InterPro" id="IPR020823">
    <property type="entry name" value="Cell_div_FtsA"/>
</dbReference>
<dbReference type="Gene3D" id="3.30.420.40">
    <property type="match status" value="2"/>
</dbReference>
<comment type="subcellular location">
    <subcellularLocation>
        <location evidence="5">Cell membrane</location>
        <topology evidence="5">Peripheral membrane protein</topology>
        <orientation evidence="5">Cytoplasmic side</orientation>
    </subcellularLocation>
    <text evidence="5">Localizes to the Z ring in an FtsZ-dependent manner. Targeted to the membrane through a conserved C-terminal amphipathic helix.</text>
</comment>
<dbReference type="PIRSF" id="PIRSF003101">
    <property type="entry name" value="FtsA"/>
    <property type="match status" value="1"/>
</dbReference>
<dbReference type="InterPro" id="IPR043129">
    <property type="entry name" value="ATPase_NBD"/>
</dbReference>
<dbReference type="PANTHER" id="PTHR32432">
    <property type="entry name" value="CELL DIVISION PROTEIN FTSA-RELATED"/>
    <property type="match status" value="1"/>
</dbReference>
<evidence type="ECO:0000256" key="2">
    <source>
        <dbReference type="ARBA" id="ARBA00022618"/>
    </source>
</evidence>
<comment type="subunit">
    <text evidence="5">Self-interacts. Interacts with FtsZ.</text>
</comment>
<comment type="similarity">
    <text evidence="5 6">Belongs to the FtsA/MreB family.</text>
</comment>
<evidence type="ECO:0000256" key="6">
    <source>
        <dbReference type="PIRNR" id="PIRNR003101"/>
    </source>
</evidence>
<dbReference type="GO" id="GO:0043093">
    <property type="term" value="P:FtsZ-dependent cytokinesis"/>
    <property type="evidence" value="ECO:0007669"/>
    <property type="project" value="UniProtKB-UniRule"/>
</dbReference>
<dbReference type="GO" id="GO:0009898">
    <property type="term" value="C:cytoplasmic side of plasma membrane"/>
    <property type="evidence" value="ECO:0007669"/>
    <property type="project" value="UniProtKB-UniRule"/>
</dbReference>
<keyword evidence="1 5" id="KW-1003">Cell membrane</keyword>
<dbReference type="RefSeq" id="WP_078400188.1">
    <property type="nucleotide sequence ID" value="NZ_BDDM01000367.1"/>
</dbReference>
<dbReference type="SMART" id="SM00842">
    <property type="entry name" value="FtsA"/>
    <property type="match status" value="1"/>
</dbReference>
<dbReference type="Pfam" id="PF14450">
    <property type="entry name" value="FtsA"/>
    <property type="match status" value="1"/>
</dbReference>
<proteinExistence type="inferred from homology"/>
<dbReference type="HAMAP" id="MF_02033">
    <property type="entry name" value="FtsA"/>
    <property type="match status" value="1"/>
</dbReference>
<keyword evidence="2 5" id="KW-0132">Cell division</keyword>
<sequence length="420" mass="45661">MFTINMNMSHFSVLTDIRKVVFAVVDLGSTKVVCLIVKVFGGNAPEIIGVGYKAAEGINGGTITDIESASRSILSCIKSAKQMTQETVTKVYVNISGCDIHSTNMINEIDSTIHEISDSDIKKIMLQTYEKCHEDQVVIHNIPVLYHLDGLNNITELKGLYGSKLKANVHVVSASKFALLNIENCITYCNFSLIGCMAESYTSGLACITDDEKELGAMIIDIGGRYTSIGIFNKGKFIYADVVPLGGIHITNDIAYGLCVNAKDAERIKVLYGDAMLIPSDKDGVVEADVGNDEVISVLRSDLVKIIKPRVEEIFEIVSDRIGKQKNLINKVIITGGSSQLSNIKEVAGSILKKQVRIGLPVKLKGVQENNICNPIFSAAIGAIILITNTLCTNTNKKATTHRKDNVLKKLLKLIPVKAD</sequence>
<evidence type="ECO:0000313" key="9">
    <source>
        <dbReference type="EMBL" id="GAT78931.1"/>
    </source>
</evidence>
<evidence type="ECO:0000313" key="11">
    <source>
        <dbReference type="Proteomes" id="UP000092731"/>
    </source>
</evidence>
<organism evidence="8 10">
    <name type="scientific">Ehrlichia ruminantium</name>
    <name type="common">heartwater rickettsia</name>
    <name type="synonym">Cowdria ruminantium</name>
    <dbReference type="NCBI Taxonomy" id="779"/>
    <lineage>
        <taxon>Bacteria</taxon>
        <taxon>Pseudomonadati</taxon>
        <taxon>Pseudomonadota</taxon>
        <taxon>Alphaproteobacteria</taxon>
        <taxon>Rickettsiales</taxon>
        <taxon>Anaplasmataceae</taxon>
        <taxon>Ehrlichia</taxon>
    </lineage>
</organism>
<dbReference type="SUPFAM" id="SSF53067">
    <property type="entry name" value="Actin-like ATPase domain"/>
    <property type="match status" value="2"/>
</dbReference>
<dbReference type="Proteomes" id="UP000092731">
    <property type="component" value="Unassembled WGS sequence"/>
</dbReference>
<dbReference type="EMBL" id="BDDL01000113">
    <property type="protein sequence ID" value="GAT77747.1"/>
    <property type="molecule type" value="Genomic_DNA"/>
</dbReference>
<dbReference type="AlphaFoldDB" id="A0A161LXK4"/>
<evidence type="ECO:0000256" key="4">
    <source>
        <dbReference type="ARBA" id="ARBA00023306"/>
    </source>
</evidence>
<comment type="caution">
    <text evidence="8">The sequence shown here is derived from an EMBL/GenBank/DDBJ whole genome shotgun (WGS) entry which is preliminary data.</text>
</comment>
<evidence type="ECO:0000313" key="10">
    <source>
        <dbReference type="Proteomes" id="UP000092677"/>
    </source>
</evidence>
<evidence type="ECO:0000313" key="8">
    <source>
        <dbReference type="EMBL" id="GAT77747.1"/>
    </source>
</evidence>
<dbReference type="STRING" id="779.GCA_002019755_00947"/>
<reference evidence="10 11" key="2">
    <citation type="submission" date="2016-05" db="EMBL/GenBank/DDBJ databases">
        <title>Draft genome sequences of four strains of Ehrlichia ruminantium, a tick-borne pathogen of ruminants, isolated from Zimbabwe, The Gambia and Ghana.</title>
        <authorList>
            <person name="Nakao R."/>
            <person name="Jongejan F."/>
            <person name="Sugimoto C."/>
        </authorList>
    </citation>
    <scope>NUCLEOTIDE SEQUENCE [LARGE SCALE GENOMIC DNA]</scope>
    <source>
        <strain evidence="10">Kerr Seringe</strain>
        <strain evidence="11">Pokoase 417</strain>
    </source>
</reference>
<evidence type="ECO:0000256" key="5">
    <source>
        <dbReference type="HAMAP-Rule" id="MF_02033"/>
    </source>
</evidence>
<dbReference type="Pfam" id="PF02491">
    <property type="entry name" value="SHS2_FTSA"/>
    <property type="match status" value="1"/>
</dbReference>
<reference evidence="8" key="1">
    <citation type="journal article" date="2016" name="Genome Announc.">
        <title>Draft Genome Sequences of Three Strains of Ehrlichia ruminantium, a Tick-Borne Pathogen of Ruminants, Isolated from Zimbabwe, The Gambia, and Ghana.</title>
        <authorList>
            <person name="Nakao R."/>
            <person name="Jongejan F."/>
            <person name="Sugimoto C."/>
        </authorList>
    </citation>
    <scope>NUCLEOTIDE SEQUENCE</scope>
    <source>
        <strain evidence="8">Kerr Seringe</strain>
        <strain evidence="9">Pokoase 417</strain>
    </source>
</reference>
<keyword evidence="4 5" id="KW-0131">Cell cycle</keyword>
<gene>
    <name evidence="5 8" type="primary">ftsA</name>
    <name evidence="8" type="ORF">EHRUM2_09770</name>
    <name evidence="9" type="ORF">EHRUM3_11640</name>
</gene>
<dbReference type="CDD" id="cd24048">
    <property type="entry name" value="ASKHA_NBD_FtsA"/>
    <property type="match status" value="1"/>
</dbReference>
<evidence type="ECO:0000256" key="3">
    <source>
        <dbReference type="ARBA" id="ARBA00023136"/>
    </source>
</evidence>
<dbReference type="InterPro" id="IPR003494">
    <property type="entry name" value="SHS2_FtsA"/>
</dbReference>
<dbReference type="NCBIfam" id="TIGR01174">
    <property type="entry name" value="ftsA"/>
    <property type="match status" value="1"/>
</dbReference>
<keyword evidence="3 5" id="KW-0472">Membrane</keyword>
<dbReference type="Proteomes" id="UP000092677">
    <property type="component" value="Unassembled WGS sequence"/>
</dbReference>
<comment type="function">
    <text evidence="5 6">Cell division protein that is involved in the assembly of the Z ring. May serve as a membrane anchor for the Z ring.</text>
</comment>
<dbReference type="EMBL" id="BDDM01000367">
    <property type="protein sequence ID" value="GAT78931.1"/>
    <property type="molecule type" value="Genomic_DNA"/>
</dbReference>
<dbReference type="InterPro" id="IPR050696">
    <property type="entry name" value="FtsA/MreB"/>
</dbReference>
<feature type="domain" description="SHS2" evidence="7">
    <location>
        <begin position="22"/>
        <end position="207"/>
    </location>
</feature>
<dbReference type="GO" id="GO:0032153">
    <property type="term" value="C:cell division site"/>
    <property type="evidence" value="ECO:0007669"/>
    <property type="project" value="UniProtKB-UniRule"/>
</dbReference>
<name>A0A161LXK4_EHRRU</name>
<dbReference type="PANTHER" id="PTHR32432:SF4">
    <property type="entry name" value="CELL DIVISION PROTEIN FTSA"/>
    <property type="match status" value="1"/>
</dbReference>
<evidence type="ECO:0000256" key="1">
    <source>
        <dbReference type="ARBA" id="ARBA00022475"/>
    </source>
</evidence>
<protein>
    <recommendedName>
        <fullName evidence="5 6">Cell division protein FtsA</fullName>
    </recommendedName>
</protein>
<accession>A0A161LXK4</accession>